<gene>
    <name evidence="7" type="ORF">Lsai_3212</name>
</gene>
<evidence type="ECO:0000259" key="4">
    <source>
        <dbReference type="Pfam" id="PF00394"/>
    </source>
</evidence>
<evidence type="ECO:0000313" key="7">
    <source>
        <dbReference type="EMBL" id="KTD54390.1"/>
    </source>
</evidence>
<dbReference type="STRING" id="28087.Lsai_3212"/>
<sequence>MRINAHTSSVKRLSFILLSSFFYFLFLISSTIAANRVINLEVGYKTVYFAKKFKQAIAVNQQVPAPTLHFKEGDHVTINVSNHLDKGTAIHWHGLLVPWQMDGVEGVSQTEILPGGTFRYQFKLKQSGTYWYHAHAGLQEQQGLYGAFIVDPIKPSDYTYTKDYVIVLSDWINSQPDKVQANLKKAGDYYASRFPLQPSLAKFIHDYKKATKEERFQLLEDYKTMQQMRMSIYDISDVAYDAFLLNGHTNANPWTASVKVGDIVRLRFIDAGSSTIFRIKIPDTSMKVVHIQGNDVKPYFVDNLTISPAETYDVLVKIEKDKPYIIYAESKDTVGAVFGALKTNTRQRINTEVNPFPEPIPVTQEMMNIMMGGMYHGYLPSNKQKKHLLMSSKNPHHSMKMDHSMKMPTEPTRFNDTIVPANIPFMTSLDIKYRDLFAAVPTNDPNKPVEGIINLELFGYMGQYIWFINGTPGYKAKPIPLKPGKRYRFVFTNTSMMHHPMHLHGHWFILRTGKNYFDPLMHTLDIPPGATITADVDTDASGQWFFHCHMLYHMMSGMSRIFQYSSLIAITNSKLKPENIDKDTRYQNRPIVQVDEAIKPINLSLVKHPMAHNAGFWMSTYLDVGADPIHNAQRLTYKGMYGPDYNKLELFTNDAEIYKGAIENADIDIFYWHLISQFWALKGGVNYFNQPASKPYWQAGIGIEGLMPFFIETDIRTYFYGGSVKFDIELARDTQITNNFLIKTGVRSIIATKTVTQAEIGSGLNQMRYTVRPYYRLMPGLSIFIEYENEHDYGIFKLIEDTSTVPDISNTVSLGATLLF</sequence>
<keyword evidence="1" id="KW-0479">Metal-binding</keyword>
<evidence type="ECO:0000256" key="3">
    <source>
        <dbReference type="ARBA" id="ARBA00023008"/>
    </source>
</evidence>
<dbReference type="RefSeq" id="WP_027269838.1">
    <property type="nucleotide sequence ID" value="NZ_CAAAJE010000004.1"/>
</dbReference>
<dbReference type="SUPFAM" id="SSF49503">
    <property type="entry name" value="Cupredoxins"/>
    <property type="match status" value="3"/>
</dbReference>
<dbReference type="InterPro" id="IPR011706">
    <property type="entry name" value="Cu-oxidase_C"/>
</dbReference>
<dbReference type="GO" id="GO:0006878">
    <property type="term" value="P:intracellular copper ion homeostasis"/>
    <property type="evidence" value="ECO:0007669"/>
    <property type="project" value="InterPro"/>
</dbReference>
<feature type="domain" description="Plastocyanin-like" evidence="6">
    <location>
        <begin position="42"/>
        <end position="152"/>
    </location>
</feature>
<dbReference type="InterPro" id="IPR001117">
    <property type="entry name" value="Cu-oxidase_2nd"/>
</dbReference>
<dbReference type="PANTHER" id="PTHR11709:SF394">
    <property type="entry name" value="FI03373P-RELATED"/>
    <property type="match status" value="1"/>
</dbReference>
<dbReference type="PATRIC" id="fig|28087.4.peg.3450"/>
<dbReference type="InterPro" id="IPR008972">
    <property type="entry name" value="Cupredoxin"/>
</dbReference>
<dbReference type="Pfam" id="PF07732">
    <property type="entry name" value="Cu-oxidase_3"/>
    <property type="match status" value="1"/>
</dbReference>
<evidence type="ECO:0000256" key="1">
    <source>
        <dbReference type="ARBA" id="ARBA00022723"/>
    </source>
</evidence>
<dbReference type="eggNOG" id="COG2132">
    <property type="taxonomic scope" value="Bacteria"/>
</dbReference>
<proteinExistence type="predicted"/>
<dbReference type="PANTHER" id="PTHR11709">
    <property type="entry name" value="MULTI-COPPER OXIDASE"/>
    <property type="match status" value="1"/>
</dbReference>
<dbReference type="Pfam" id="PF07731">
    <property type="entry name" value="Cu-oxidase_2"/>
    <property type="match status" value="1"/>
</dbReference>
<feature type="domain" description="Plastocyanin-like" evidence="4">
    <location>
        <begin position="163"/>
        <end position="332"/>
    </location>
</feature>
<dbReference type="Pfam" id="PF05275">
    <property type="entry name" value="CopB"/>
    <property type="match status" value="1"/>
</dbReference>
<evidence type="ECO:0000259" key="6">
    <source>
        <dbReference type="Pfam" id="PF07732"/>
    </source>
</evidence>
<keyword evidence="2 7" id="KW-0560">Oxidoreductase</keyword>
<dbReference type="Proteomes" id="UP000054621">
    <property type="component" value="Unassembled WGS sequence"/>
</dbReference>
<dbReference type="PROSITE" id="PS00079">
    <property type="entry name" value="MULTICOPPER_OXIDASE1"/>
    <property type="match status" value="1"/>
</dbReference>
<evidence type="ECO:0000313" key="8">
    <source>
        <dbReference type="Proteomes" id="UP000054621"/>
    </source>
</evidence>
<feature type="domain" description="Plastocyanin-like" evidence="5">
    <location>
        <begin position="455"/>
        <end position="563"/>
    </location>
</feature>
<dbReference type="AlphaFoldDB" id="A0A0W0YCP1"/>
<reference evidence="7 8" key="1">
    <citation type="submission" date="2015-11" db="EMBL/GenBank/DDBJ databases">
        <title>Genomic analysis of 38 Legionella species identifies large and diverse effector repertoires.</title>
        <authorList>
            <person name="Burstein D."/>
            <person name="Amaro F."/>
            <person name="Zusman T."/>
            <person name="Lifshitz Z."/>
            <person name="Cohen O."/>
            <person name="Gilbert J.A."/>
            <person name="Pupko T."/>
            <person name="Shuman H.A."/>
            <person name="Segal G."/>
        </authorList>
    </citation>
    <scope>NUCLEOTIDE SEQUENCE [LARGE SCALE GENOMIC DNA]</scope>
    <source>
        <strain evidence="7 8">Mt.St.Helens-4</strain>
    </source>
</reference>
<dbReference type="InterPro" id="IPR002355">
    <property type="entry name" value="Cu_oxidase_Cu_BS"/>
</dbReference>
<dbReference type="PROSITE" id="PS00080">
    <property type="entry name" value="MULTICOPPER_OXIDASE2"/>
    <property type="match status" value="1"/>
</dbReference>
<keyword evidence="3" id="KW-0186">Copper</keyword>
<evidence type="ECO:0000259" key="5">
    <source>
        <dbReference type="Pfam" id="PF07731"/>
    </source>
</evidence>
<accession>A0A0W0YCP1</accession>
<comment type="caution">
    <text evidence="7">The sequence shown here is derived from an EMBL/GenBank/DDBJ whole genome shotgun (WGS) entry which is preliminary data.</text>
</comment>
<dbReference type="GO" id="GO:0005507">
    <property type="term" value="F:copper ion binding"/>
    <property type="evidence" value="ECO:0007669"/>
    <property type="project" value="InterPro"/>
</dbReference>
<evidence type="ECO:0000256" key="2">
    <source>
        <dbReference type="ARBA" id="ARBA00023002"/>
    </source>
</evidence>
<dbReference type="CDD" id="cd13896">
    <property type="entry name" value="CuRO_3_CopA"/>
    <property type="match status" value="1"/>
</dbReference>
<dbReference type="EMBL" id="LNYV01000037">
    <property type="protein sequence ID" value="KTD54390.1"/>
    <property type="molecule type" value="Genomic_DNA"/>
</dbReference>
<dbReference type="InterPro" id="IPR045087">
    <property type="entry name" value="Cu-oxidase_fam"/>
</dbReference>
<dbReference type="InterPro" id="IPR011707">
    <property type="entry name" value="Cu-oxidase-like_N"/>
</dbReference>
<name>A0A0W0YCP1_9GAMM</name>
<dbReference type="InterPro" id="IPR033138">
    <property type="entry name" value="Cu_oxidase_CS"/>
</dbReference>
<dbReference type="Gene3D" id="2.60.40.420">
    <property type="entry name" value="Cupredoxins - blue copper proteins"/>
    <property type="match status" value="3"/>
</dbReference>
<dbReference type="InterPro" id="IPR007939">
    <property type="entry name" value="Cu-R_B_prcur"/>
</dbReference>
<dbReference type="EC" id="1.10.3.3" evidence="7"/>
<dbReference type="GO" id="GO:0009279">
    <property type="term" value="C:cell outer membrane"/>
    <property type="evidence" value="ECO:0007669"/>
    <property type="project" value="InterPro"/>
</dbReference>
<protein>
    <submittedName>
        <fullName evidence="7">Multicopper oxidase</fullName>
        <ecNumber evidence="7">1.10.3.3</ecNumber>
    </submittedName>
</protein>
<organism evidence="7 8">
    <name type="scientific">Legionella sainthelensi</name>
    <dbReference type="NCBI Taxonomy" id="28087"/>
    <lineage>
        <taxon>Bacteria</taxon>
        <taxon>Pseudomonadati</taxon>
        <taxon>Pseudomonadota</taxon>
        <taxon>Gammaproteobacteria</taxon>
        <taxon>Legionellales</taxon>
        <taxon>Legionellaceae</taxon>
        <taxon>Legionella</taxon>
    </lineage>
</organism>
<dbReference type="InterPro" id="IPR034279">
    <property type="entry name" value="CuRO_3_CopA"/>
</dbReference>
<dbReference type="GO" id="GO:0008447">
    <property type="term" value="F:L-ascorbate oxidase activity"/>
    <property type="evidence" value="ECO:0007669"/>
    <property type="project" value="UniProtKB-EC"/>
</dbReference>
<dbReference type="Pfam" id="PF00394">
    <property type="entry name" value="Cu-oxidase"/>
    <property type="match status" value="1"/>
</dbReference>
<dbReference type="OrthoDB" id="9757546at2"/>
<dbReference type="eggNOG" id="COG3667">
    <property type="taxonomic scope" value="Bacteria"/>
</dbReference>